<name>A0A4C1XQY5_EUMVA</name>
<dbReference type="SUPFAM" id="SSF54373">
    <property type="entry name" value="FAD-linked reductases, C-terminal domain"/>
    <property type="match status" value="1"/>
</dbReference>
<dbReference type="Proteomes" id="UP000299102">
    <property type="component" value="Unassembled WGS sequence"/>
</dbReference>
<dbReference type="Pfam" id="PF00732">
    <property type="entry name" value="GMC_oxred_N"/>
    <property type="match status" value="1"/>
</dbReference>
<dbReference type="STRING" id="151549.A0A4C1XQY5"/>
<dbReference type="InterPro" id="IPR036188">
    <property type="entry name" value="FAD/NAD-bd_sf"/>
</dbReference>
<evidence type="ECO:0000256" key="3">
    <source>
        <dbReference type="ARBA" id="ARBA00022630"/>
    </source>
</evidence>
<keyword evidence="4 5" id="KW-0274">FAD</keyword>
<comment type="caution">
    <text evidence="8">The sequence shown here is derived from an EMBL/GenBank/DDBJ whole genome shotgun (WGS) entry which is preliminary data.</text>
</comment>
<dbReference type="PANTHER" id="PTHR11552">
    <property type="entry name" value="GLUCOSE-METHANOL-CHOLINE GMC OXIDOREDUCTASE"/>
    <property type="match status" value="1"/>
</dbReference>
<accession>A0A4C1XQY5</accession>
<keyword evidence="9" id="KW-1185">Reference proteome</keyword>
<dbReference type="InterPro" id="IPR000172">
    <property type="entry name" value="GMC_OxRdtase_N"/>
</dbReference>
<dbReference type="SUPFAM" id="SSF51905">
    <property type="entry name" value="FAD/NAD(P)-binding domain"/>
    <property type="match status" value="1"/>
</dbReference>
<dbReference type="InterPro" id="IPR007867">
    <property type="entry name" value="GMC_OxRtase_C"/>
</dbReference>
<dbReference type="GO" id="GO:0016614">
    <property type="term" value="F:oxidoreductase activity, acting on CH-OH group of donors"/>
    <property type="evidence" value="ECO:0007669"/>
    <property type="project" value="InterPro"/>
</dbReference>
<dbReference type="OrthoDB" id="269227at2759"/>
<feature type="domain" description="Glucose-methanol-choline oxidoreductase N-terminal" evidence="7">
    <location>
        <begin position="318"/>
        <end position="332"/>
    </location>
</feature>
<evidence type="ECO:0000313" key="9">
    <source>
        <dbReference type="Proteomes" id="UP000299102"/>
    </source>
</evidence>
<gene>
    <name evidence="8" type="primary">Gld</name>
    <name evidence="8" type="ORF">EVAR_36715_1</name>
</gene>
<dbReference type="Gene3D" id="3.30.560.10">
    <property type="entry name" value="Glucose Oxidase, domain 3"/>
    <property type="match status" value="1"/>
</dbReference>
<dbReference type="PROSITE" id="PS00624">
    <property type="entry name" value="GMC_OXRED_2"/>
    <property type="match status" value="1"/>
</dbReference>
<reference evidence="8 9" key="1">
    <citation type="journal article" date="2019" name="Commun. Biol.">
        <title>The bagworm genome reveals a unique fibroin gene that provides high tensile strength.</title>
        <authorList>
            <person name="Kono N."/>
            <person name="Nakamura H."/>
            <person name="Ohtoshi R."/>
            <person name="Tomita M."/>
            <person name="Numata K."/>
            <person name="Arakawa K."/>
        </authorList>
    </citation>
    <scope>NUCLEOTIDE SEQUENCE [LARGE SCALE GENOMIC DNA]</scope>
</reference>
<comment type="similarity">
    <text evidence="2 5">Belongs to the GMC oxidoreductase family.</text>
</comment>
<dbReference type="PIRSF" id="PIRSF000137">
    <property type="entry name" value="Alcohol_oxidase"/>
    <property type="match status" value="1"/>
</dbReference>
<dbReference type="PROSITE" id="PS00623">
    <property type="entry name" value="GMC_OXRED_1"/>
    <property type="match status" value="1"/>
</dbReference>
<dbReference type="Pfam" id="PF05199">
    <property type="entry name" value="GMC_oxred_C"/>
    <property type="match status" value="1"/>
</dbReference>
<keyword evidence="3 5" id="KW-0285">Flavoprotein</keyword>
<comment type="cofactor">
    <cofactor evidence="1">
        <name>FAD</name>
        <dbReference type="ChEBI" id="CHEBI:57692"/>
    </cofactor>
</comment>
<organism evidence="8 9">
    <name type="scientific">Eumeta variegata</name>
    <name type="common">Bagworm moth</name>
    <name type="synonym">Eumeta japonica</name>
    <dbReference type="NCBI Taxonomy" id="151549"/>
    <lineage>
        <taxon>Eukaryota</taxon>
        <taxon>Metazoa</taxon>
        <taxon>Ecdysozoa</taxon>
        <taxon>Arthropoda</taxon>
        <taxon>Hexapoda</taxon>
        <taxon>Insecta</taxon>
        <taxon>Pterygota</taxon>
        <taxon>Neoptera</taxon>
        <taxon>Endopterygota</taxon>
        <taxon>Lepidoptera</taxon>
        <taxon>Glossata</taxon>
        <taxon>Ditrysia</taxon>
        <taxon>Tineoidea</taxon>
        <taxon>Psychidae</taxon>
        <taxon>Oiketicinae</taxon>
        <taxon>Eumeta</taxon>
    </lineage>
</organism>
<feature type="domain" description="Glucose-methanol-choline oxidoreductase N-terminal" evidence="6">
    <location>
        <begin position="138"/>
        <end position="161"/>
    </location>
</feature>
<evidence type="ECO:0000259" key="6">
    <source>
        <dbReference type="PROSITE" id="PS00623"/>
    </source>
</evidence>
<dbReference type="AlphaFoldDB" id="A0A4C1XQY5"/>
<evidence type="ECO:0000256" key="4">
    <source>
        <dbReference type="ARBA" id="ARBA00022827"/>
    </source>
</evidence>
<dbReference type="EMBL" id="BGZK01000929">
    <property type="protein sequence ID" value="GBP65463.1"/>
    <property type="molecule type" value="Genomic_DNA"/>
</dbReference>
<evidence type="ECO:0000256" key="2">
    <source>
        <dbReference type="ARBA" id="ARBA00010790"/>
    </source>
</evidence>
<evidence type="ECO:0000256" key="5">
    <source>
        <dbReference type="RuleBase" id="RU003968"/>
    </source>
</evidence>
<evidence type="ECO:0000256" key="1">
    <source>
        <dbReference type="ARBA" id="ARBA00001974"/>
    </source>
</evidence>
<sequence>MDSWSCNDTLTASGLAAVSSSGIPFVAAVTTLLSAHCAITTSKQWPPDRTYEVLEDPYFDFIVVGAGSAGSVVANRLSEVAEWKVLLVEAGGDPTLDTEIVGLFFDTFHTIVDWQYRTVPESKACLGARGNRCYWPRGKTLGGSSSINGMFYIRGNREDYNDWERLGNEGWGYDNVLPYFKKSENIVESILDPKEKVKFHSKNGYLNVERHRNTDPFSDTIIEAFEQNNIKELKDVNGPTQIGSVKTFATVKGGRRWSTARAFLTPIRRRSNLYVLKNTLTTKLIIDKYSMKVIGLEIENNYGTFFVYAHKEVILSAGSINTPQLLMLSGIGPKHHLEYLGIEVLKDLPVGQNLEDHVTAHCFISFPIGFSPTSKEDFSLNMAQFIATQTGPFSNIGATEVTTFLNVFNISNPLPNIQYHHFLWPPLSMNSSLSNMYMQHEFTAETMNVLKKLNENDALLDFFNVLLTPKSKGRLLLKSKSPYDKPIVYANYFDLRDDMEIIIRSMKFVEKLAHSHAFKKFHAYFTHIPLKECISYTFKSDEYHECIAKHLTTTLYHPVGTAKMGPPNDTEAVVDSTLRVYGVEGLRVVDASVIPKITRGNTNAPTIMIAEKASDMIKESWNCGNGYK</sequence>
<dbReference type="Gene3D" id="3.50.50.60">
    <property type="entry name" value="FAD/NAD(P)-binding domain"/>
    <property type="match status" value="1"/>
</dbReference>
<proteinExistence type="inferred from homology"/>
<dbReference type="GO" id="GO:0050660">
    <property type="term" value="F:flavin adenine dinucleotide binding"/>
    <property type="evidence" value="ECO:0007669"/>
    <property type="project" value="InterPro"/>
</dbReference>
<dbReference type="PANTHER" id="PTHR11552:SF147">
    <property type="entry name" value="CHOLINE DEHYDROGENASE, MITOCHONDRIAL"/>
    <property type="match status" value="1"/>
</dbReference>
<dbReference type="InterPro" id="IPR012132">
    <property type="entry name" value="GMC_OxRdtase"/>
</dbReference>
<protein>
    <submittedName>
        <fullName evidence="8">Glucose dehydrogenase</fullName>
    </submittedName>
</protein>
<evidence type="ECO:0000313" key="8">
    <source>
        <dbReference type="EMBL" id="GBP65463.1"/>
    </source>
</evidence>
<evidence type="ECO:0000259" key="7">
    <source>
        <dbReference type="PROSITE" id="PS00624"/>
    </source>
</evidence>